<evidence type="ECO:0000256" key="6">
    <source>
        <dbReference type="ARBA" id="ARBA00023242"/>
    </source>
</evidence>
<evidence type="ECO:0000313" key="9">
    <source>
        <dbReference type="Proteomes" id="UP000000707"/>
    </source>
</evidence>
<dbReference type="GO" id="GO:0005829">
    <property type="term" value="C:cytosol"/>
    <property type="evidence" value="ECO:0007669"/>
    <property type="project" value="TreeGrafter"/>
</dbReference>
<dbReference type="KEGG" id="cten:18248555"/>
<dbReference type="EMBL" id="GL996510">
    <property type="protein sequence ID" value="EGV66408.1"/>
    <property type="molecule type" value="Genomic_DNA"/>
</dbReference>
<name>G3AXK8_CANTC</name>
<evidence type="ECO:0000256" key="5">
    <source>
        <dbReference type="ARBA" id="ARBA00022927"/>
    </source>
</evidence>
<keyword evidence="9" id="KW-1185">Reference proteome</keyword>
<dbReference type="GO" id="GO:0005635">
    <property type="term" value="C:nuclear envelope"/>
    <property type="evidence" value="ECO:0007669"/>
    <property type="project" value="TreeGrafter"/>
</dbReference>
<dbReference type="RefSeq" id="XP_006683666.1">
    <property type="nucleotide sequence ID" value="XM_006683603.1"/>
</dbReference>
<dbReference type="PROSITE" id="PS50166">
    <property type="entry name" value="IMPORTIN_B_NT"/>
    <property type="match status" value="1"/>
</dbReference>
<dbReference type="Pfam" id="PF03810">
    <property type="entry name" value="IBN_N"/>
    <property type="match status" value="1"/>
</dbReference>
<dbReference type="InterPro" id="IPR011989">
    <property type="entry name" value="ARM-like"/>
</dbReference>
<keyword evidence="4" id="KW-0963">Cytoplasm</keyword>
<gene>
    <name evidence="8" type="ORF">CANTEDRAFT_117219</name>
</gene>
<keyword evidence="6" id="KW-0539">Nucleus</keyword>
<sequence>MDRETLLKALAGTLDASNYQLRKESEQQLRFFEQQPGFTAYLLDLCMEPEVPQGVQISATVLFKNRISSYWVSSTERSETFSIKDDEKPIIKTKLIETLVKTIKNSRIRSQLALAIHSIVNAEKWDNLNEIIKTLLSSGEVDQINAGLICLYQYTRAYRWSHLESSNPILDDITTELFPTLEVLMDNLLANDSAVSDEMMYLVVKIFKFSTYSVLPTYIQDQNNLGKWCRFQIMLINKPLPDSVMQEEVLEERASIPRIKAVKWCFGNLHRLLSRHGGGFSTRNKEDNQFAKFFLSTFVPEILKVYWNIIENWSAKRIWLSEGSLYHMISFLEQLIENDAWSLISGEMEAILKHVILPPLQATDETVELYEDDPEEYVRRFFDINRESNTSDVASISFVYRLSSKKFAETSSLILGIISDIFDRRAKNRNDVSIAKEVEGALRVLATISYKLDKKQSPVHGQIDQLIYAYVYPELSEDSIAKAPYLTARACDTLAMFIYTYQDTSVLQQIFTGVINCFQKHDHLPIRLTAVDALRTLVDNDAVADHIAPQVPQLMGSLIEMTKTFESDTLTSVMESFVEKFASSLEPYANDLSARLTEQFLRTANELLEMQSGSNSGNVDIDKEYQASGILKTITTLVVAMSTSPSVASSLEHVLKDSVVFVIQNAQIAFLPEVLEILESLIFATQRMSPLMWELYQVCMDSFDTYAYEFFDNFSTYFESVIFYGFTSEDVTIENKQVQSLITVCFEVLRSEFVEPIFAHSAFELLELIILALNQRFKPFLVTFLPEIFQIFDNLKAQEAFDGYMLHQLSIARIFFATSYVDPITTLQFLNEKQFTPSFFKLWIEHSDDFQSVHGCKLQILSCIAFLCDGELSLIQDQDLIGEITDLLISNLEVLPHAIKTRQDIQSKEYGVRQFLNEDEDGEYTGEYLADDYDAEAELEAMKQTPIDNINVYESFVTKMQLLQQQKPQAYQEIVERFSDDQKIIVNRVFETFNKIRAQS</sequence>
<dbReference type="AlphaFoldDB" id="G3AXK8"/>
<keyword evidence="5" id="KW-0653">Protein transport</keyword>
<dbReference type="Proteomes" id="UP000000707">
    <property type="component" value="Unassembled WGS sequence"/>
</dbReference>
<evidence type="ECO:0000313" key="8">
    <source>
        <dbReference type="EMBL" id="EGV66408.1"/>
    </source>
</evidence>
<dbReference type="STRING" id="590646.G3AXK8"/>
<dbReference type="SMART" id="SM00913">
    <property type="entry name" value="IBN_N"/>
    <property type="match status" value="1"/>
</dbReference>
<dbReference type="PANTHER" id="PTHR10997">
    <property type="entry name" value="IMPORTIN-7, 8, 11"/>
    <property type="match status" value="1"/>
</dbReference>
<dbReference type="eggNOG" id="KOG1991">
    <property type="taxonomic scope" value="Eukaryota"/>
</dbReference>
<dbReference type="Pfam" id="PF08506">
    <property type="entry name" value="Cse1"/>
    <property type="match status" value="1"/>
</dbReference>
<evidence type="ECO:0000256" key="4">
    <source>
        <dbReference type="ARBA" id="ARBA00022490"/>
    </source>
</evidence>
<dbReference type="GeneID" id="18248555"/>
<dbReference type="Gene3D" id="1.25.10.10">
    <property type="entry name" value="Leucine-rich Repeat Variant"/>
    <property type="match status" value="1"/>
</dbReference>
<evidence type="ECO:0000256" key="2">
    <source>
        <dbReference type="ARBA" id="ARBA00004496"/>
    </source>
</evidence>
<evidence type="ECO:0000256" key="1">
    <source>
        <dbReference type="ARBA" id="ARBA00004123"/>
    </source>
</evidence>
<feature type="domain" description="Importin N-terminal" evidence="7">
    <location>
        <begin position="25"/>
        <end position="101"/>
    </location>
</feature>
<dbReference type="GO" id="GO:0031267">
    <property type="term" value="F:small GTPase binding"/>
    <property type="evidence" value="ECO:0007669"/>
    <property type="project" value="InterPro"/>
</dbReference>
<dbReference type="PANTHER" id="PTHR10997:SF28">
    <property type="entry name" value="IMPORTIN BETA SMX1"/>
    <property type="match status" value="1"/>
</dbReference>
<dbReference type="GO" id="GO:0006606">
    <property type="term" value="P:protein import into nucleus"/>
    <property type="evidence" value="ECO:0007669"/>
    <property type="project" value="TreeGrafter"/>
</dbReference>
<keyword evidence="3" id="KW-0813">Transport</keyword>
<dbReference type="HOGENOM" id="CLU_004196_0_0_1"/>
<dbReference type="InterPro" id="IPR016024">
    <property type="entry name" value="ARM-type_fold"/>
</dbReference>
<evidence type="ECO:0000256" key="3">
    <source>
        <dbReference type="ARBA" id="ARBA00022448"/>
    </source>
</evidence>
<dbReference type="SUPFAM" id="SSF48371">
    <property type="entry name" value="ARM repeat"/>
    <property type="match status" value="1"/>
</dbReference>
<organism evidence="9">
    <name type="scientific">Candida tenuis (strain ATCC 10573 / BCRC 21748 / CBS 615 / JCM 9827 / NBRC 10315 / NRRL Y-1498 / VKM Y-70)</name>
    <name type="common">Yeast</name>
    <name type="synonym">Yamadazyma tenuis</name>
    <dbReference type="NCBI Taxonomy" id="590646"/>
    <lineage>
        <taxon>Eukaryota</taxon>
        <taxon>Fungi</taxon>
        <taxon>Dikarya</taxon>
        <taxon>Ascomycota</taxon>
        <taxon>Saccharomycotina</taxon>
        <taxon>Pichiomycetes</taxon>
        <taxon>Debaryomycetaceae</taxon>
        <taxon>Yamadazyma</taxon>
    </lineage>
</organism>
<evidence type="ECO:0000259" key="7">
    <source>
        <dbReference type="PROSITE" id="PS50166"/>
    </source>
</evidence>
<dbReference type="InterPro" id="IPR001494">
    <property type="entry name" value="Importin-beta_N"/>
</dbReference>
<comment type="subcellular location">
    <subcellularLocation>
        <location evidence="2">Cytoplasm</location>
    </subcellularLocation>
    <subcellularLocation>
        <location evidence="1">Nucleus</location>
    </subcellularLocation>
</comment>
<accession>G3AXK8</accession>
<dbReference type="InterPro" id="IPR013713">
    <property type="entry name" value="XPO2_central"/>
</dbReference>
<protein>
    <recommendedName>
        <fullName evidence="7">Importin N-terminal domain-containing protein</fullName>
    </recommendedName>
</protein>
<reference evidence="8 9" key="1">
    <citation type="journal article" date="2011" name="Proc. Natl. Acad. Sci. U.S.A.">
        <title>Comparative genomics of xylose-fermenting fungi for enhanced biofuel production.</title>
        <authorList>
            <person name="Wohlbach D.J."/>
            <person name="Kuo A."/>
            <person name="Sato T.K."/>
            <person name="Potts K.M."/>
            <person name="Salamov A.A."/>
            <person name="LaButti K.M."/>
            <person name="Sun H."/>
            <person name="Clum A."/>
            <person name="Pangilinan J.L."/>
            <person name="Lindquist E.A."/>
            <person name="Lucas S."/>
            <person name="Lapidus A."/>
            <person name="Jin M."/>
            <person name="Gunawan C."/>
            <person name="Balan V."/>
            <person name="Dale B.E."/>
            <person name="Jeffries T.W."/>
            <person name="Zinkel R."/>
            <person name="Barry K.W."/>
            <person name="Grigoriev I.V."/>
            <person name="Gasch A.P."/>
        </authorList>
    </citation>
    <scope>NUCLEOTIDE SEQUENCE [LARGE SCALE GENOMIC DNA]</scope>
    <source>
        <strain evidence="9">ATCC 10573 / BCRC 21748 / CBS 615 / JCM 9827 / NBRC 10315 / NRRL Y-1498 / VKM Y-70</strain>
    </source>
</reference>
<proteinExistence type="predicted"/>
<dbReference type="OrthoDB" id="760868at2759"/>